<keyword evidence="5 7" id="KW-1133">Transmembrane helix</keyword>
<dbReference type="PANTHER" id="PTHR42925:SF2">
    <property type="entry name" value="NA+ DRIVEN MULTIDRUG EFFLUX PUMP"/>
    <property type="match status" value="1"/>
</dbReference>
<organism evidence="8 9">
    <name type="scientific">Hungatella hathewayi WAL-18680</name>
    <dbReference type="NCBI Taxonomy" id="742737"/>
    <lineage>
        <taxon>Bacteria</taxon>
        <taxon>Bacillati</taxon>
        <taxon>Bacillota</taxon>
        <taxon>Clostridia</taxon>
        <taxon>Lachnospirales</taxon>
        <taxon>Lachnospiraceae</taxon>
        <taxon>Hungatella</taxon>
    </lineage>
</organism>
<keyword evidence="3" id="KW-1003">Cell membrane</keyword>
<feature type="transmembrane region" description="Helical" evidence="7">
    <location>
        <begin position="89"/>
        <end position="118"/>
    </location>
</feature>
<evidence type="ECO:0000313" key="9">
    <source>
        <dbReference type="Proteomes" id="UP000005384"/>
    </source>
</evidence>
<keyword evidence="6 7" id="KW-0472">Membrane</keyword>
<dbReference type="HOGENOM" id="CLU_012893_5_1_9"/>
<evidence type="ECO:0000256" key="4">
    <source>
        <dbReference type="ARBA" id="ARBA00022692"/>
    </source>
</evidence>
<gene>
    <name evidence="8" type="ORF">HMPREF9473_03764</name>
</gene>
<name>G5IJT6_9FIRM</name>
<keyword evidence="4 7" id="KW-0812">Transmembrane</keyword>
<feature type="transmembrane region" description="Helical" evidence="7">
    <location>
        <begin position="55"/>
        <end position="77"/>
    </location>
</feature>
<dbReference type="PANTHER" id="PTHR42925">
    <property type="entry name" value="MULTIDRUG AND TOXIN EFFLUX PROTEIN MATE FAMILY"/>
    <property type="match status" value="1"/>
</dbReference>
<dbReference type="InterPro" id="IPR048279">
    <property type="entry name" value="MdtK-like"/>
</dbReference>
<dbReference type="PATRIC" id="fig|742737.3.peg.3745"/>
<dbReference type="PIRSF" id="PIRSF006603">
    <property type="entry name" value="DinF"/>
    <property type="match status" value="1"/>
</dbReference>
<dbReference type="OrthoDB" id="9780160at2"/>
<feature type="transmembrane region" description="Helical" evidence="7">
    <location>
        <begin position="244"/>
        <end position="266"/>
    </location>
</feature>
<evidence type="ECO:0000256" key="5">
    <source>
        <dbReference type="ARBA" id="ARBA00022989"/>
    </source>
</evidence>
<evidence type="ECO:0000256" key="2">
    <source>
        <dbReference type="ARBA" id="ARBA00022448"/>
    </source>
</evidence>
<feature type="transmembrane region" description="Helical" evidence="7">
    <location>
        <begin position="320"/>
        <end position="340"/>
    </location>
</feature>
<dbReference type="EMBL" id="ADLN01000104">
    <property type="protein sequence ID" value="EHI58306.1"/>
    <property type="molecule type" value="Genomic_DNA"/>
</dbReference>
<comment type="subcellular location">
    <subcellularLocation>
        <location evidence="1">Cell membrane</location>
        <topology evidence="1">Multi-pass membrane protein</topology>
    </subcellularLocation>
</comment>
<evidence type="ECO:0000313" key="8">
    <source>
        <dbReference type="EMBL" id="EHI58306.1"/>
    </source>
</evidence>
<dbReference type="GO" id="GO:0015297">
    <property type="term" value="F:antiporter activity"/>
    <property type="evidence" value="ECO:0007669"/>
    <property type="project" value="InterPro"/>
</dbReference>
<dbReference type="InterPro" id="IPR002528">
    <property type="entry name" value="MATE_fam"/>
</dbReference>
<dbReference type="Pfam" id="PF01554">
    <property type="entry name" value="MatE"/>
    <property type="match status" value="2"/>
</dbReference>
<feature type="transmembrane region" description="Helical" evidence="7">
    <location>
        <begin position="393"/>
        <end position="422"/>
    </location>
</feature>
<dbReference type="GO" id="GO:0042910">
    <property type="term" value="F:xenobiotic transmembrane transporter activity"/>
    <property type="evidence" value="ECO:0007669"/>
    <property type="project" value="InterPro"/>
</dbReference>
<feature type="transmembrane region" description="Helical" evidence="7">
    <location>
        <begin position="352"/>
        <end position="381"/>
    </location>
</feature>
<feature type="transmembrane region" description="Helical" evidence="7">
    <location>
        <begin position="163"/>
        <end position="184"/>
    </location>
</feature>
<reference evidence="8 9" key="1">
    <citation type="submission" date="2011-08" db="EMBL/GenBank/DDBJ databases">
        <title>The Genome Sequence of Clostridium hathewayi WAL-18680.</title>
        <authorList>
            <consortium name="The Broad Institute Genome Sequencing Platform"/>
            <person name="Earl A."/>
            <person name="Ward D."/>
            <person name="Feldgarden M."/>
            <person name="Gevers D."/>
            <person name="Finegold S.M."/>
            <person name="Summanen P.H."/>
            <person name="Molitoris D.R."/>
            <person name="Song M."/>
            <person name="Daigneault M."/>
            <person name="Allen-Vercoe E."/>
            <person name="Young S.K."/>
            <person name="Zeng Q."/>
            <person name="Gargeya S."/>
            <person name="Fitzgerald M."/>
            <person name="Haas B."/>
            <person name="Abouelleil A."/>
            <person name="Alvarado L."/>
            <person name="Arachchi H.M."/>
            <person name="Berlin A."/>
            <person name="Brown A."/>
            <person name="Chapman S.B."/>
            <person name="Chen Z."/>
            <person name="Dunbar C."/>
            <person name="Freedman E."/>
            <person name="Gearin G."/>
            <person name="Gellesch M."/>
            <person name="Goldberg J."/>
            <person name="Griggs A."/>
            <person name="Gujja S."/>
            <person name="Heiman D."/>
            <person name="Howarth C."/>
            <person name="Larson L."/>
            <person name="Lui A."/>
            <person name="MacDonald P.J.P."/>
            <person name="Montmayeur A."/>
            <person name="Murphy C."/>
            <person name="Neiman D."/>
            <person name="Pearson M."/>
            <person name="Priest M."/>
            <person name="Roberts A."/>
            <person name="Saif S."/>
            <person name="Shea T."/>
            <person name="Shenoy N."/>
            <person name="Sisk P."/>
            <person name="Stolte C."/>
            <person name="Sykes S."/>
            <person name="Wortman J."/>
            <person name="Nusbaum C."/>
            <person name="Birren B."/>
        </authorList>
    </citation>
    <scope>NUCLEOTIDE SEQUENCE [LARGE SCALE GENOMIC DNA]</scope>
    <source>
        <strain evidence="8 9">WAL-18680</strain>
    </source>
</reference>
<sequence length="452" mass="49145">MNTENKAFYKKLFALVLPIALQNLMSAFVGASDALMLGMVDQESLSAVSLATQIQFVLSLFYAALTIGTTILAAQYWGKHNREAVEHILAFATTLSVLISTVFFMAALLCPAMLMRIFTNEETLIQAGAGYLHTVSWSYLLAAVSQIYLCIMKNSGRALKSTLYSITSMTLNILLNAILIFGLFGFPKLGIVGAAIATVIARLVELALVLCENARPDVVRLRLSNIVHTNRILKKDFWRYTSPVLANELVWGCGFTMFTVIMGHLGSDAIAANSYANIVKNLISCFCMGIGTGSGIMIGNELGRGNLGKARQDGGRLCRLAAVSGIFSGVVILLLTPLILHGVGNLTPTAHGYLRVMLFVCAYYIVAKSINSTTIAGIFCAGGDTKFGFLCDLITMWVIIIPLGLTAAFVLDFPVLAVYVILNLDELVKLPAVYGNYKKYRWVKDLTRETNI</sequence>
<dbReference type="CDD" id="cd13134">
    <property type="entry name" value="MATE_like_8"/>
    <property type="match status" value="1"/>
</dbReference>
<feature type="transmembrane region" description="Helical" evidence="7">
    <location>
        <begin position="278"/>
        <end position="299"/>
    </location>
</feature>
<dbReference type="AlphaFoldDB" id="G5IJT6"/>
<evidence type="ECO:0000256" key="1">
    <source>
        <dbReference type="ARBA" id="ARBA00004651"/>
    </source>
</evidence>
<evidence type="ECO:0008006" key="10">
    <source>
        <dbReference type="Google" id="ProtNLM"/>
    </source>
</evidence>
<accession>G5IJT6</accession>
<evidence type="ECO:0000256" key="6">
    <source>
        <dbReference type="ARBA" id="ARBA00023136"/>
    </source>
</evidence>
<protein>
    <recommendedName>
        <fullName evidence="10">MATE efflux family protein</fullName>
    </recommendedName>
</protein>
<dbReference type="Proteomes" id="UP000005384">
    <property type="component" value="Unassembled WGS sequence"/>
</dbReference>
<feature type="transmembrane region" description="Helical" evidence="7">
    <location>
        <begin position="190"/>
        <end position="211"/>
    </location>
</feature>
<feature type="transmembrane region" description="Helical" evidence="7">
    <location>
        <begin position="130"/>
        <end position="151"/>
    </location>
</feature>
<dbReference type="GO" id="GO:0005886">
    <property type="term" value="C:plasma membrane"/>
    <property type="evidence" value="ECO:0007669"/>
    <property type="project" value="UniProtKB-SubCell"/>
</dbReference>
<evidence type="ECO:0000256" key="7">
    <source>
        <dbReference type="SAM" id="Phobius"/>
    </source>
</evidence>
<keyword evidence="2" id="KW-0813">Transport</keyword>
<keyword evidence="9" id="KW-1185">Reference proteome</keyword>
<dbReference type="InterPro" id="IPR047135">
    <property type="entry name" value="YsiQ"/>
</dbReference>
<dbReference type="RefSeq" id="WP_006781755.1">
    <property type="nucleotide sequence ID" value="NZ_CP040506.1"/>
</dbReference>
<proteinExistence type="predicted"/>
<comment type="caution">
    <text evidence="8">The sequence shown here is derived from an EMBL/GenBank/DDBJ whole genome shotgun (WGS) entry which is preliminary data.</text>
</comment>
<evidence type="ECO:0000256" key="3">
    <source>
        <dbReference type="ARBA" id="ARBA00022475"/>
    </source>
</evidence>
<dbReference type="NCBIfam" id="TIGR00797">
    <property type="entry name" value="matE"/>
    <property type="match status" value="1"/>
</dbReference>